<evidence type="ECO:0000313" key="2">
    <source>
        <dbReference type="EMBL" id="TXE78480.1"/>
    </source>
</evidence>
<organism evidence="2 3">
    <name type="scientific">Campylobacter peloridis</name>
    <dbReference type="NCBI Taxonomy" id="488546"/>
    <lineage>
        <taxon>Bacteria</taxon>
        <taxon>Pseudomonadati</taxon>
        <taxon>Campylobacterota</taxon>
        <taxon>Epsilonproteobacteria</taxon>
        <taxon>Campylobacterales</taxon>
        <taxon>Campylobacteraceae</taxon>
        <taxon>Campylobacter</taxon>
    </lineage>
</organism>
<protein>
    <submittedName>
        <fullName evidence="2">Uncharacterized protein</fullName>
    </submittedName>
</protein>
<reference evidence="2 3" key="1">
    <citation type="submission" date="2019-07" db="EMBL/GenBank/DDBJ databases">
        <title>Rapid identification of Enteric Bacteria from Whole Genome Sequences (WGS) using Average Nucleotide Identity (ANI).</title>
        <authorList>
            <person name="Lane C."/>
        </authorList>
    </citation>
    <scope>NUCLEOTIDE SEQUENCE [LARGE SCALE GENOMIC DNA]</scope>
    <source>
        <strain evidence="2 3">2016D-0250</strain>
    </source>
</reference>
<comment type="caution">
    <text evidence="2">The sequence shown here is derived from an EMBL/GenBank/DDBJ whole genome shotgun (WGS) entry which is preliminary data.</text>
</comment>
<gene>
    <name evidence="2" type="ORF">FPD46_07905</name>
</gene>
<evidence type="ECO:0000256" key="1">
    <source>
        <dbReference type="SAM" id="SignalP"/>
    </source>
</evidence>
<dbReference type="Proteomes" id="UP000321310">
    <property type="component" value="Unassembled WGS sequence"/>
</dbReference>
<dbReference type="AlphaFoldDB" id="A0A5C7DJE9"/>
<accession>A0A5C7DJE9</accession>
<keyword evidence="1" id="KW-0732">Signal</keyword>
<dbReference type="RefSeq" id="WP_147576045.1">
    <property type="nucleotide sequence ID" value="NZ_VOWB01000085.1"/>
</dbReference>
<feature type="signal peptide" evidence="1">
    <location>
        <begin position="1"/>
        <end position="20"/>
    </location>
</feature>
<dbReference type="EMBL" id="VOWB01000085">
    <property type="protein sequence ID" value="TXE78480.1"/>
    <property type="molecule type" value="Genomic_DNA"/>
</dbReference>
<name>A0A5C7DJE9_9BACT</name>
<proteinExistence type="predicted"/>
<evidence type="ECO:0000313" key="3">
    <source>
        <dbReference type="Proteomes" id="UP000321310"/>
    </source>
</evidence>
<feature type="chain" id="PRO_5023143701" evidence="1">
    <location>
        <begin position="21"/>
        <end position="211"/>
    </location>
</feature>
<sequence length="211" mass="24698">MNKKVFLLCFILLIINTLKAESSSTEDFFYQRGYENGYRKGYEEGVKEAFASAKEMLKKYKDELQAYEIGKYLLKNQNLTYPQVWQEYSDGVLKLRVLPSKIEKEINIDELFSKFSNIPIKKFNSEESLELNINEKNSVYLSERDSNINHLPQKVSGLSDKKVLSIPKTSRNLEILKKANVVFSDEGNFYNILFFTDIEKKDFCEEFKICK</sequence>